<reference evidence="1" key="2">
    <citation type="journal article" date="2023" name="IMA Fungus">
        <title>Comparative genomic study of the Penicillium genus elucidates a diverse pangenome and 15 lateral gene transfer events.</title>
        <authorList>
            <person name="Petersen C."/>
            <person name="Sorensen T."/>
            <person name="Nielsen M.R."/>
            <person name="Sondergaard T.E."/>
            <person name="Sorensen J.L."/>
            <person name="Fitzpatrick D.A."/>
            <person name="Frisvad J.C."/>
            <person name="Nielsen K.L."/>
        </authorList>
    </citation>
    <scope>NUCLEOTIDE SEQUENCE</scope>
    <source>
        <strain evidence="1">IBT 30728</strain>
    </source>
</reference>
<dbReference type="EMBL" id="JAPWDQ010000001">
    <property type="protein sequence ID" value="KAJ5495834.1"/>
    <property type="molecule type" value="Genomic_DNA"/>
</dbReference>
<proteinExistence type="predicted"/>
<dbReference type="Proteomes" id="UP001148312">
    <property type="component" value="Unassembled WGS sequence"/>
</dbReference>
<accession>A0A9X0C374</accession>
<dbReference type="GeneID" id="81620803"/>
<dbReference type="AlphaFoldDB" id="A0A9X0C374"/>
<reference evidence="1" key="1">
    <citation type="submission" date="2022-12" db="EMBL/GenBank/DDBJ databases">
        <authorList>
            <person name="Petersen C."/>
        </authorList>
    </citation>
    <scope>NUCLEOTIDE SEQUENCE</scope>
    <source>
        <strain evidence="1">IBT 30728</strain>
    </source>
</reference>
<keyword evidence="2" id="KW-1185">Reference proteome</keyword>
<name>A0A9X0C374_9EURO</name>
<organism evidence="1 2">
    <name type="scientific">Penicillium diatomitis</name>
    <dbReference type="NCBI Taxonomy" id="2819901"/>
    <lineage>
        <taxon>Eukaryota</taxon>
        <taxon>Fungi</taxon>
        <taxon>Dikarya</taxon>
        <taxon>Ascomycota</taxon>
        <taxon>Pezizomycotina</taxon>
        <taxon>Eurotiomycetes</taxon>
        <taxon>Eurotiomycetidae</taxon>
        <taxon>Eurotiales</taxon>
        <taxon>Aspergillaceae</taxon>
        <taxon>Penicillium</taxon>
    </lineage>
</organism>
<evidence type="ECO:0000313" key="1">
    <source>
        <dbReference type="EMBL" id="KAJ5495834.1"/>
    </source>
</evidence>
<evidence type="ECO:0000313" key="2">
    <source>
        <dbReference type="Proteomes" id="UP001148312"/>
    </source>
</evidence>
<protein>
    <submittedName>
        <fullName evidence="1">Uncharacterized protein</fullName>
    </submittedName>
</protein>
<comment type="caution">
    <text evidence="1">The sequence shown here is derived from an EMBL/GenBank/DDBJ whole genome shotgun (WGS) entry which is preliminary data.</text>
</comment>
<dbReference type="RefSeq" id="XP_056794847.1">
    <property type="nucleotide sequence ID" value="XM_056930554.1"/>
</dbReference>
<sequence length="221" mass="24647">MDQRSMTTLPHHASAQTHTLSVDFAWSQFKSLVTDASDESKTPLYIVSCNVLTSKLTFKTAPDDKIMGTSSVHAISISPDYELHGVKGTLQAQHRLRTIYSHTSTVFSDSGAPVKMTWTSQSGFKNWDFICVDEMQQPVAKFSASMWNPKKWATIEILGPKAHDVRARDEIVLVGFTLYWCMVVRINNPLNLLGSVFMSTEKTSEEEQIEKPTRVGAVSSS</sequence>
<gene>
    <name evidence="1" type="ORF">N7539_000950</name>
</gene>